<accession>A0A915JY08</accession>
<dbReference type="AlphaFoldDB" id="A0A915JY08"/>
<keyword evidence="1" id="KW-1185">Reference proteome</keyword>
<evidence type="ECO:0000313" key="1">
    <source>
        <dbReference type="Proteomes" id="UP000887565"/>
    </source>
</evidence>
<name>A0A915JY08_ROMCU</name>
<protein>
    <submittedName>
        <fullName evidence="2">Uncharacterized protein</fullName>
    </submittedName>
</protein>
<dbReference type="Proteomes" id="UP000887565">
    <property type="component" value="Unplaced"/>
</dbReference>
<dbReference type="WBParaSite" id="nRc.2.0.1.t30968-RA">
    <property type="protein sequence ID" value="nRc.2.0.1.t30968-RA"/>
    <property type="gene ID" value="nRc.2.0.1.g30968"/>
</dbReference>
<reference evidence="2" key="1">
    <citation type="submission" date="2022-11" db="UniProtKB">
        <authorList>
            <consortium name="WormBaseParasite"/>
        </authorList>
    </citation>
    <scope>IDENTIFICATION</scope>
</reference>
<proteinExistence type="predicted"/>
<organism evidence="1 2">
    <name type="scientific">Romanomermis culicivorax</name>
    <name type="common">Nematode worm</name>
    <dbReference type="NCBI Taxonomy" id="13658"/>
    <lineage>
        <taxon>Eukaryota</taxon>
        <taxon>Metazoa</taxon>
        <taxon>Ecdysozoa</taxon>
        <taxon>Nematoda</taxon>
        <taxon>Enoplea</taxon>
        <taxon>Dorylaimia</taxon>
        <taxon>Mermithida</taxon>
        <taxon>Mermithoidea</taxon>
        <taxon>Mermithidae</taxon>
        <taxon>Romanomermis</taxon>
    </lineage>
</organism>
<evidence type="ECO:0000313" key="2">
    <source>
        <dbReference type="WBParaSite" id="nRc.2.0.1.t30968-RA"/>
    </source>
</evidence>
<sequence length="166" mass="18663">MDDDNLGRNAKKKNIHVVKTKPDVRIAFRLNVNSTMTKNILKRINLKPHLYLIRMHSEKANTPQWRITLYGARIFCSLNLTGSIIGIFGVQAFSTAGNAMDAVNLHKKSSVMWMKALIKIQGPTVNRVVGVIFMEPRDHKRSEQVTQIESQLGARVTLTPCLTLAP</sequence>